<dbReference type="InterPro" id="IPR008271">
    <property type="entry name" value="Ser/Thr_kinase_AS"/>
</dbReference>
<keyword evidence="17" id="KW-1185">Reference proteome</keyword>
<keyword evidence="5 14" id="KW-0732">Signal</keyword>
<keyword evidence="11" id="KW-0325">Glycoprotein</keyword>
<evidence type="ECO:0000313" key="17">
    <source>
        <dbReference type="Proteomes" id="UP001210211"/>
    </source>
</evidence>
<accession>A0AAD5Z227</accession>
<evidence type="ECO:0000256" key="1">
    <source>
        <dbReference type="ARBA" id="ARBA00004167"/>
    </source>
</evidence>
<proteinExistence type="predicted"/>
<dbReference type="InterPro" id="IPR001245">
    <property type="entry name" value="Ser-Thr/Tyr_kinase_cat_dom"/>
</dbReference>
<keyword evidence="6 12" id="KW-0547">Nucleotide-binding</keyword>
<keyword evidence="4 13" id="KW-0812">Transmembrane</keyword>
<dbReference type="PANTHER" id="PTHR46008:SF25">
    <property type="entry name" value="PROTEIN KINASE DOMAIN-CONTAINING PROTEIN"/>
    <property type="match status" value="1"/>
</dbReference>
<comment type="caution">
    <text evidence="16">The sequence shown here is derived from an EMBL/GenBank/DDBJ whole genome shotgun (WGS) entry which is preliminary data.</text>
</comment>
<dbReference type="Pfam" id="PF07714">
    <property type="entry name" value="PK_Tyr_Ser-Thr"/>
    <property type="match status" value="1"/>
</dbReference>
<dbReference type="Proteomes" id="UP001210211">
    <property type="component" value="Unassembled WGS sequence"/>
</dbReference>
<dbReference type="InterPro" id="IPR000719">
    <property type="entry name" value="Prot_kinase_dom"/>
</dbReference>
<dbReference type="PROSITE" id="PS00107">
    <property type="entry name" value="PROTEIN_KINASE_ATP"/>
    <property type="match status" value="1"/>
</dbReference>
<evidence type="ECO:0000256" key="5">
    <source>
        <dbReference type="ARBA" id="ARBA00022729"/>
    </source>
</evidence>
<dbReference type="PROSITE" id="PS50011">
    <property type="entry name" value="PROTEIN_KINASE_DOM"/>
    <property type="match status" value="1"/>
</dbReference>
<keyword evidence="7" id="KW-0418">Kinase</keyword>
<feature type="domain" description="Protein kinase" evidence="15">
    <location>
        <begin position="347"/>
        <end position="621"/>
    </location>
</feature>
<evidence type="ECO:0000256" key="12">
    <source>
        <dbReference type="PROSITE-ProRule" id="PRU10141"/>
    </source>
</evidence>
<feature type="transmembrane region" description="Helical" evidence="13">
    <location>
        <begin position="279"/>
        <end position="302"/>
    </location>
</feature>
<evidence type="ECO:0000256" key="3">
    <source>
        <dbReference type="ARBA" id="ARBA00022679"/>
    </source>
</evidence>
<dbReference type="InterPro" id="IPR011009">
    <property type="entry name" value="Kinase-like_dom_sf"/>
</dbReference>
<protein>
    <recommendedName>
        <fullName evidence="15">Protein kinase domain-containing protein</fullName>
    </recommendedName>
</protein>
<sequence length="633" mass="70166">MEKGSYLYIRWLQLVFVFLQTAAYVKSKSCPPCGTTLVPFPLSTDSTCGDPSYKIRCSAANSTLFFDTLNNSYPITSISTSSQRLTIKPPLIGNNTCISPDLSSNGVQLNPLLPFNVTSSNTIMLLNCTADILVSPLNCSSNSLCHLIHHSSCQNLPICCTFVAGGSSTRHSIRISTQYCSAYRSYVNLDPAQPVYTWRNNSGLELQWESPREPLCTTQADCEDGTKANCTASSDSADGLVKRCFCISPLVWNPILGTCEQKPKDCDTSKHCSNGHRPLIAGLASGLSAVLVLSILGFILYGRQRHFRLARRRLAKERERILNLDNTSGRSVKNFTNREMKHATNNFSRGSLLGVGGYGEVYKGVLPDGTPIAVKCAKIGNTKSTDQVLNEVRILSQVNHRSLVRLLGCCIDLAQPLMVYEFIPNGTLADHLHGFRSPLSWQQRLSIAHQTAEGLAYLHFSAVPPIYHRDVKSTNILLDEDLNAKVSDFGLSRLAEPDLSHMSTCAQGTIGYLDPEYYRNFQLTDKSDVYSFGVVLLELLTSQKAIDFTRPSDDVNLAIYVQRLVLEGQMMDVVDSIIRKDATQIELDAMKAIGFLAMSCLEESRQNRPSMRQVTEEIEYIMTLLRGDVHQRL</sequence>
<evidence type="ECO:0000256" key="7">
    <source>
        <dbReference type="ARBA" id="ARBA00022777"/>
    </source>
</evidence>
<name>A0AAD5Z227_9POAL</name>
<dbReference type="GO" id="GO:0004674">
    <property type="term" value="F:protein serine/threonine kinase activity"/>
    <property type="evidence" value="ECO:0007669"/>
    <property type="project" value="UniProtKB-KW"/>
</dbReference>
<keyword evidence="3" id="KW-0808">Transferase</keyword>
<dbReference type="EMBL" id="JAMRDG010000002">
    <property type="protein sequence ID" value="KAJ3685628.1"/>
    <property type="molecule type" value="Genomic_DNA"/>
</dbReference>
<evidence type="ECO:0000256" key="2">
    <source>
        <dbReference type="ARBA" id="ARBA00022527"/>
    </source>
</evidence>
<evidence type="ECO:0000259" key="15">
    <source>
        <dbReference type="PROSITE" id="PS50011"/>
    </source>
</evidence>
<dbReference type="GO" id="GO:0030247">
    <property type="term" value="F:polysaccharide binding"/>
    <property type="evidence" value="ECO:0007669"/>
    <property type="project" value="InterPro"/>
</dbReference>
<evidence type="ECO:0000256" key="4">
    <source>
        <dbReference type="ARBA" id="ARBA00022692"/>
    </source>
</evidence>
<feature type="chain" id="PRO_5042165434" description="Protein kinase domain-containing protein" evidence="14">
    <location>
        <begin position="28"/>
        <end position="633"/>
    </location>
</feature>
<feature type="binding site" evidence="12">
    <location>
        <position position="375"/>
    </location>
    <ligand>
        <name>ATP</name>
        <dbReference type="ChEBI" id="CHEBI:30616"/>
    </ligand>
</feature>
<comment type="subcellular location">
    <subcellularLocation>
        <location evidence="1">Membrane</location>
        <topology evidence="1">Single-pass membrane protein</topology>
    </subcellularLocation>
</comment>
<evidence type="ECO:0000256" key="13">
    <source>
        <dbReference type="SAM" id="Phobius"/>
    </source>
</evidence>
<evidence type="ECO:0000256" key="9">
    <source>
        <dbReference type="ARBA" id="ARBA00022989"/>
    </source>
</evidence>
<dbReference type="Gene3D" id="3.30.200.20">
    <property type="entry name" value="Phosphorylase Kinase, domain 1"/>
    <property type="match status" value="1"/>
</dbReference>
<evidence type="ECO:0000256" key="14">
    <source>
        <dbReference type="SAM" id="SignalP"/>
    </source>
</evidence>
<dbReference type="SUPFAM" id="SSF56112">
    <property type="entry name" value="Protein kinase-like (PK-like)"/>
    <property type="match status" value="1"/>
</dbReference>
<keyword evidence="8 12" id="KW-0067">ATP-binding</keyword>
<dbReference type="SMART" id="SM00220">
    <property type="entry name" value="S_TKc"/>
    <property type="match status" value="1"/>
</dbReference>
<reference evidence="16 17" key="1">
    <citation type="journal article" date="2022" name="Cell">
        <title>Repeat-based holocentromeres influence genome architecture and karyotype evolution.</title>
        <authorList>
            <person name="Hofstatter P.G."/>
            <person name="Thangavel G."/>
            <person name="Lux T."/>
            <person name="Neumann P."/>
            <person name="Vondrak T."/>
            <person name="Novak P."/>
            <person name="Zhang M."/>
            <person name="Costa L."/>
            <person name="Castellani M."/>
            <person name="Scott A."/>
            <person name="Toegelov H."/>
            <person name="Fuchs J."/>
            <person name="Mata-Sucre Y."/>
            <person name="Dias Y."/>
            <person name="Vanzela A.L.L."/>
            <person name="Huettel B."/>
            <person name="Almeida C.C.S."/>
            <person name="Simkova H."/>
            <person name="Souza G."/>
            <person name="Pedrosa-Harand A."/>
            <person name="Macas J."/>
            <person name="Mayer K.F.X."/>
            <person name="Houben A."/>
            <person name="Marques A."/>
        </authorList>
    </citation>
    <scope>NUCLEOTIDE SEQUENCE [LARGE SCALE GENOMIC DNA]</scope>
    <source>
        <strain evidence="16">RhyTen1mFocal</strain>
    </source>
</reference>
<evidence type="ECO:0000313" key="16">
    <source>
        <dbReference type="EMBL" id="KAJ3685628.1"/>
    </source>
</evidence>
<dbReference type="InterPro" id="IPR025287">
    <property type="entry name" value="WAK_GUB"/>
</dbReference>
<dbReference type="FunFam" id="3.30.200.20:FF:000446">
    <property type="entry name" value="Wall-associated receptor kinase-like 20"/>
    <property type="match status" value="1"/>
</dbReference>
<dbReference type="GO" id="GO:0005886">
    <property type="term" value="C:plasma membrane"/>
    <property type="evidence" value="ECO:0007669"/>
    <property type="project" value="UniProtKB-ARBA"/>
</dbReference>
<keyword evidence="10 13" id="KW-0472">Membrane</keyword>
<dbReference type="Gene3D" id="1.10.510.10">
    <property type="entry name" value="Transferase(Phosphotransferase) domain 1"/>
    <property type="match status" value="1"/>
</dbReference>
<gene>
    <name evidence="16" type="ORF">LUZ61_014792</name>
</gene>
<dbReference type="InterPro" id="IPR017441">
    <property type="entry name" value="Protein_kinase_ATP_BS"/>
</dbReference>
<evidence type="ECO:0000256" key="10">
    <source>
        <dbReference type="ARBA" id="ARBA00023136"/>
    </source>
</evidence>
<organism evidence="16 17">
    <name type="scientific">Rhynchospora tenuis</name>
    <dbReference type="NCBI Taxonomy" id="198213"/>
    <lineage>
        <taxon>Eukaryota</taxon>
        <taxon>Viridiplantae</taxon>
        <taxon>Streptophyta</taxon>
        <taxon>Embryophyta</taxon>
        <taxon>Tracheophyta</taxon>
        <taxon>Spermatophyta</taxon>
        <taxon>Magnoliopsida</taxon>
        <taxon>Liliopsida</taxon>
        <taxon>Poales</taxon>
        <taxon>Cyperaceae</taxon>
        <taxon>Cyperoideae</taxon>
        <taxon>Rhynchosporeae</taxon>
        <taxon>Rhynchospora</taxon>
    </lineage>
</organism>
<dbReference type="FunFam" id="1.10.510.10:FF:000161">
    <property type="entry name" value="Wall-associated receptor kinase-like 20"/>
    <property type="match status" value="1"/>
</dbReference>
<evidence type="ECO:0000256" key="6">
    <source>
        <dbReference type="ARBA" id="ARBA00022741"/>
    </source>
</evidence>
<evidence type="ECO:0000256" key="11">
    <source>
        <dbReference type="ARBA" id="ARBA00023180"/>
    </source>
</evidence>
<dbReference type="AlphaFoldDB" id="A0AAD5Z227"/>
<feature type="signal peptide" evidence="14">
    <location>
        <begin position="1"/>
        <end position="27"/>
    </location>
</feature>
<keyword evidence="2" id="KW-0723">Serine/threonine-protein kinase</keyword>
<dbReference type="PROSITE" id="PS00108">
    <property type="entry name" value="PROTEIN_KINASE_ST"/>
    <property type="match status" value="1"/>
</dbReference>
<dbReference type="PANTHER" id="PTHR46008">
    <property type="entry name" value="LEAF RUST 10 DISEASE-RESISTANCE LOCUS RECEPTOR-LIKE PROTEIN KINASE-LIKE 1.4"/>
    <property type="match status" value="1"/>
</dbReference>
<dbReference type="GO" id="GO:0005524">
    <property type="term" value="F:ATP binding"/>
    <property type="evidence" value="ECO:0007669"/>
    <property type="project" value="UniProtKB-UniRule"/>
</dbReference>
<keyword evidence="9 13" id="KW-1133">Transmembrane helix</keyword>
<dbReference type="CDD" id="cd14066">
    <property type="entry name" value="STKc_IRAK"/>
    <property type="match status" value="1"/>
</dbReference>
<evidence type="ECO:0000256" key="8">
    <source>
        <dbReference type="ARBA" id="ARBA00022840"/>
    </source>
</evidence>
<dbReference type="Pfam" id="PF13947">
    <property type="entry name" value="GUB_WAK_bind"/>
    <property type="match status" value="1"/>
</dbReference>